<evidence type="ECO:0000256" key="1">
    <source>
        <dbReference type="SAM" id="MobiDB-lite"/>
    </source>
</evidence>
<dbReference type="Proteomes" id="UP000663181">
    <property type="component" value="Chromosome"/>
</dbReference>
<organism evidence="2 3">
    <name type="scientific">Dyella caseinilytica</name>
    <dbReference type="NCBI Taxonomy" id="1849581"/>
    <lineage>
        <taxon>Bacteria</taxon>
        <taxon>Pseudomonadati</taxon>
        <taxon>Pseudomonadota</taxon>
        <taxon>Gammaproteobacteria</taxon>
        <taxon>Lysobacterales</taxon>
        <taxon>Rhodanobacteraceae</taxon>
        <taxon>Dyella</taxon>
    </lineage>
</organism>
<evidence type="ECO:0000313" key="2">
    <source>
        <dbReference type="EMBL" id="QRN54864.1"/>
    </source>
</evidence>
<sequence length="106" mass="11877">MNNLHLHAVRRRAANTFHQRKTSPRASGHSGSALPVGAPFNNTALSLRAQWFRNALSGKLECRWISEAPTESHPRMSVIRAPFLARMHRHVHRAGLRPPSRKCANG</sequence>
<evidence type="ECO:0000313" key="3">
    <source>
        <dbReference type="Proteomes" id="UP000663181"/>
    </source>
</evidence>
<keyword evidence="3" id="KW-1185">Reference proteome</keyword>
<protein>
    <submittedName>
        <fullName evidence="2">Uncharacterized protein</fullName>
    </submittedName>
</protein>
<dbReference type="RefSeq" id="WP_188798257.1">
    <property type="nucleotide sequence ID" value="NZ_BMIZ01000001.1"/>
</dbReference>
<accession>A0ABX7GYF3</accession>
<name>A0ABX7GYF3_9GAMM</name>
<feature type="region of interest" description="Disordered" evidence="1">
    <location>
        <begin position="14"/>
        <end position="35"/>
    </location>
</feature>
<reference evidence="2 3" key="1">
    <citation type="submission" date="2020-10" db="EMBL/GenBank/DDBJ databases">
        <title>Phylogeny of dyella-like bacteria.</title>
        <authorList>
            <person name="Fu J."/>
        </authorList>
    </citation>
    <scope>NUCLEOTIDE SEQUENCE [LARGE SCALE GENOMIC DNA]</scope>
    <source>
        <strain evidence="2 3">DHOB09</strain>
    </source>
</reference>
<dbReference type="EMBL" id="CP064030">
    <property type="protein sequence ID" value="QRN54864.1"/>
    <property type="molecule type" value="Genomic_DNA"/>
</dbReference>
<proteinExistence type="predicted"/>
<gene>
    <name evidence="2" type="ORF">ISN74_05785</name>
</gene>
<feature type="compositionally biased region" description="Basic residues" evidence="1">
    <location>
        <begin position="14"/>
        <end position="23"/>
    </location>
</feature>